<evidence type="ECO:0000256" key="6">
    <source>
        <dbReference type="SAM" id="Phobius"/>
    </source>
</evidence>
<protein>
    <submittedName>
        <fullName evidence="7">ORMDL family-domain-containing protein</fullName>
    </submittedName>
</protein>
<reference evidence="7" key="1">
    <citation type="submission" date="2023-02" db="EMBL/GenBank/DDBJ databases">
        <title>Identification and recombinant expression of a fungal hydrolase from Papiliotrema laurentii that hydrolyzes apple cutin and clears colloidal polyester polyurethane.</title>
        <authorList>
            <consortium name="DOE Joint Genome Institute"/>
            <person name="Roman V.A."/>
            <person name="Bojanowski C."/>
            <person name="Crable B.R."/>
            <person name="Wagner D.N."/>
            <person name="Hung C.S."/>
            <person name="Nadeau L.J."/>
            <person name="Schratz L."/>
            <person name="Haridas S."/>
            <person name="Pangilinan J."/>
            <person name="Lipzen A."/>
            <person name="Na H."/>
            <person name="Yan M."/>
            <person name="Ng V."/>
            <person name="Grigoriev I.V."/>
            <person name="Spatafora J.W."/>
            <person name="Barlow D."/>
            <person name="Biffinger J."/>
            <person name="Kelley-Loughnane N."/>
            <person name="Varaljay V.A."/>
            <person name="Crookes-Goodson W.J."/>
        </authorList>
    </citation>
    <scope>NUCLEOTIDE SEQUENCE</scope>
    <source>
        <strain evidence="7">5307AH</strain>
    </source>
</reference>
<evidence type="ECO:0000256" key="3">
    <source>
        <dbReference type="ARBA" id="ARBA00022989"/>
    </source>
</evidence>
<evidence type="ECO:0000256" key="2">
    <source>
        <dbReference type="ARBA" id="ARBA00022692"/>
    </source>
</evidence>
<evidence type="ECO:0000313" key="8">
    <source>
        <dbReference type="Proteomes" id="UP001182556"/>
    </source>
</evidence>
<feature type="transmembrane region" description="Helical" evidence="6">
    <location>
        <begin position="96"/>
        <end position="118"/>
    </location>
</feature>
<feature type="compositionally biased region" description="Polar residues" evidence="5">
    <location>
        <begin position="41"/>
        <end position="54"/>
    </location>
</feature>
<keyword evidence="4 6" id="KW-0472">Membrane</keyword>
<dbReference type="GO" id="GO:0005789">
    <property type="term" value="C:endoplasmic reticulum membrane"/>
    <property type="evidence" value="ECO:0007669"/>
    <property type="project" value="InterPro"/>
</dbReference>
<keyword evidence="3 6" id="KW-1133">Transmembrane helix</keyword>
<proteinExistence type="predicted"/>
<feature type="transmembrane region" description="Helical" evidence="6">
    <location>
        <begin position="201"/>
        <end position="218"/>
    </location>
</feature>
<evidence type="ECO:0000256" key="1">
    <source>
        <dbReference type="ARBA" id="ARBA00004141"/>
    </source>
</evidence>
<feature type="region of interest" description="Disordered" evidence="5">
    <location>
        <begin position="1"/>
        <end position="22"/>
    </location>
</feature>
<gene>
    <name evidence="7" type="ORF">DB88DRAFT_485285</name>
</gene>
<dbReference type="PANTHER" id="PTHR12665">
    <property type="entry name" value="ORMDL PROTEINS"/>
    <property type="match status" value="1"/>
</dbReference>
<sequence>MPPPVVTLTAPQSPTRARSVSQPIREDVATDFYPHAPLRSHSSNSILRTSTAGTGSEARGKGRARSSSLVTVTEVGGDEPENVVDRLGVGSNENAAWVNAPGAWGIHIVLILLAKILVDAIPGMTQDVGWTVVNLGYMAASFLMFHHVTGVPFETMTAAGAYDDLTLWEQIDSGAQYTPAKKWLTSVPIGLFLISTHYTKYDYTLFALNFAALVFVLFPKLPILHRLRFHFHPTSYNSDAPTPITSRPPSPMSKRK</sequence>
<feature type="region of interest" description="Disordered" evidence="5">
    <location>
        <begin position="41"/>
        <end position="74"/>
    </location>
</feature>
<dbReference type="Proteomes" id="UP001182556">
    <property type="component" value="Unassembled WGS sequence"/>
</dbReference>
<keyword evidence="8" id="KW-1185">Reference proteome</keyword>
<dbReference type="InterPro" id="IPR007203">
    <property type="entry name" value="ORMDL"/>
</dbReference>
<keyword evidence="2 6" id="KW-0812">Transmembrane</keyword>
<organism evidence="7 8">
    <name type="scientific">Papiliotrema laurentii</name>
    <name type="common">Cryptococcus laurentii</name>
    <dbReference type="NCBI Taxonomy" id="5418"/>
    <lineage>
        <taxon>Eukaryota</taxon>
        <taxon>Fungi</taxon>
        <taxon>Dikarya</taxon>
        <taxon>Basidiomycota</taxon>
        <taxon>Agaricomycotina</taxon>
        <taxon>Tremellomycetes</taxon>
        <taxon>Tremellales</taxon>
        <taxon>Rhynchogastremaceae</taxon>
        <taxon>Papiliotrema</taxon>
    </lineage>
</organism>
<dbReference type="AlphaFoldDB" id="A0AAD9FT60"/>
<feature type="compositionally biased region" description="Polar residues" evidence="5">
    <location>
        <begin position="9"/>
        <end position="22"/>
    </location>
</feature>
<dbReference type="EMBL" id="JAODAN010000003">
    <property type="protein sequence ID" value="KAK1925831.1"/>
    <property type="molecule type" value="Genomic_DNA"/>
</dbReference>
<evidence type="ECO:0000256" key="4">
    <source>
        <dbReference type="ARBA" id="ARBA00023136"/>
    </source>
</evidence>
<comment type="caution">
    <text evidence="7">The sequence shown here is derived from an EMBL/GenBank/DDBJ whole genome shotgun (WGS) entry which is preliminary data.</text>
</comment>
<feature type="transmembrane region" description="Helical" evidence="6">
    <location>
        <begin position="130"/>
        <end position="148"/>
    </location>
</feature>
<accession>A0AAD9FT60</accession>
<dbReference type="Pfam" id="PF04061">
    <property type="entry name" value="ORMDL"/>
    <property type="match status" value="1"/>
</dbReference>
<comment type="subcellular location">
    <subcellularLocation>
        <location evidence="1">Membrane</location>
        <topology evidence="1">Multi-pass membrane protein</topology>
    </subcellularLocation>
</comment>
<evidence type="ECO:0000313" key="7">
    <source>
        <dbReference type="EMBL" id="KAK1925831.1"/>
    </source>
</evidence>
<name>A0AAD9FT60_PAPLA</name>
<evidence type="ECO:0000256" key="5">
    <source>
        <dbReference type="SAM" id="MobiDB-lite"/>
    </source>
</evidence>